<dbReference type="Proteomes" id="UP001214628">
    <property type="component" value="Chromosome 2"/>
</dbReference>
<dbReference type="InterPro" id="IPR055207">
    <property type="entry name" value="POLR3C_WHD"/>
</dbReference>
<evidence type="ECO:0000256" key="7">
    <source>
        <dbReference type="SAM" id="MobiDB-lite"/>
    </source>
</evidence>
<comment type="function">
    <text evidence="5 6">DNA-dependent RNA polymerase catalyzes the transcription of DNA into RNA using the four ribonucleoside triphosphates as substrates. Specific core component of RNA polymerase III which synthesizes small RNAs, such as 5S rRNA and tRNAs.</text>
</comment>
<dbReference type="InterPro" id="IPR036388">
    <property type="entry name" value="WH-like_DNA-bd_sf"/>
</dbReference>
<dbReference type="InterPro" id="IPR008806">
    <property type="entry name" value="RNA_pol_III_Rpc82_C"/>
</dbReference>
<feature type="region of interest" description="Disordered" evidence="7">
    <location>
        <begin position="145"/>
        <end position="193"/>
    </location>
</feature>
<keyword evidence="2 6" id="KW-0240">DNA-directed RNA polymerase</keyword>
<organism evidence="10 11">
    <name type="scientific">Malassezia psittaci</name>
    <dbReference type="NCBI Taxonomy" id="1821823"/>
    <lineage>
        <taxon>Eukaryota</taxon>
        <taxon>Fungi</taxon>
        <taxon>Dikarya</taxon>
        <taxon>Basidiomycota</taxon>
        <taxon>Ustilaginomycotina</taxon>
        <taxon>Malasseziomycetes</taxon>
        <taxon>Malasseziales</taxon>
        <taxon>Malasseziaceae</taxon>
        <taxon>Malassezia</taxon>
    </lineage>
</organism>
<dbReference type="AlphaFoldDB" id="A0AAF0F5G0"/>
<comment type="similarity">
    <text evidence="6">Belongs to the RNA polymerase beta chain family.</text>
</comment>
<comment type="subunit">
    <text evidence="6">Component of the RNA polymerase III (Pol III) complex consisting of 17 subunits.</text>
</comment>
<evidence type="ECO:0000256" key="2">
    <source>
        <dbReference type="ARBA" id="ARBA00022478"/>
    </source>
</evidence>
<evidence type="ECO:0000256" key="3">
    <source>
        <dbReference type="ARBA" id="ARBA00023163"/>
    </source>
</evidence>
<evidence type="ECO:0000256" key="1">
    <source>
        <dbReference type="ARBA" id="ARBA00004123"/>
    </source>
</evidence>
<keyword evidence="4 6" id="KW-0539">Nucleus</keyword>
<accession>A0AAF0F5G0</accession>
<evidence type="ECO:0000313" key="10">
    <source>
        <dbReference type="EMBL" id="WFD43158.1"/>
    </source>
</evidence>
<dbReference type="GO" id="GO:0003697">
    <property type="term" value="F:single-stranded DNA binding"/>
    <property type="evidence" value="ECO:0007669"/>
    <property type="project" value="UniProtKB-UniRule"/>
</dbReference>
<evidence type="ECO:0000259" key="8">
    <source>
        <dbReference type="Pfam" id="PF05645"/>
    </source>
</evidence>
<feature type="domain" description="RNA polymerase III Rpc82 C -terminal" evidence="8">
    <location>
        <begin position="87"/>
        <end position="296"/>
    </location>
</feature>
<evidence type="ECO:0000256" key="6">
    <source>
        <dbReference type="RuleBase" id="RU367076"/>
    </source>
</evidence>
<feature type="domain" description="DNA-directed RNA polymerase III subunit RPC3 winged-helix" evidence="9">
    <location>
        <begin position="361"/>
        <end position="437"/>
    </location>
</feature>
<dbReference type="InterPro" id="IPR039748">
    <property type="entry name" value="RPC3"/>
</dbReference>
<dbReference type="Gene3D" id="1.10.10.10">
    <property type="entry name" value="Winged helix-like DNA-binding domain superfamily/Winged helix DNA-binding domain"/>
    <property type="match status" value="3"/>
</dbReference>
<dbReference type="GO" id="GO:0005666">
    <property type="term" value="C:RNA polymerase III complex"/>
    <property type="evidence" value="ECO:0007669"/>
    <property type="project" value="UniProtKB-UniRule"/>
</dbReference>
<dbReference type="GO" id="GO:0006351">
    <property type="term" value="P:DNA-templated transcription"/>
    <property type="evidence" value="ECO:0007669"/>
    <property type="project" value="InterPro"/>
</dbReference>
<dbReference type="PANTHER" id="PTHR12949">
    <property type="entry name" value="RNA POLYMERASE III DNA DIRECTED -RELATED"/>
    <property type="match status" value="1"/>
</dbReference>
<proteinExistence type="inferred from homology"/>
<protein>
    <recommendedName>
        <fullName evidence="6">DNA-directed RNA polymerase III subunit RPC3</fullName>
        <shortName evidence="6">RNA polymerase III subunit C3</shortName>
    </recommendedName>
</protein>
<gene>
    <name evidence="10" type="primary">RPC82</name>
    <name evidence="10" type="ORF">MPSI1_001811</name>
</gene>
<dbReference type="PANTHER" id="PTHR12949:SF0">
    <property type="entry name" value="DNA-DIRECTED RNA POLYMERASE III SUBUNIT RPC3"/>
    <property type="match status" value="1"/>
</dbReference>
<evidence type="ECO:0000256" key="4">
    <source>
        <dbReference type="ARBA" id="ARBA00023242"/>
    </source>
</evidence>
<keyword evidence="11" id="KW-1185">Reference proteome</keyword>
<reference evidence="10" key="1">
    <citation type="submission" date="2023-02" db="EMBL/GenBank/DDBJ databases">
        <title>Mating type loci evolution in Malassezia.</title>
        <authorList>
            <person name="Coelho M.A."/>
        </authorList>
    </citation>
    <scope>NUCLEOTIDE SEQUENCE</scope>
    <source>
        <strain evidence="10">CBS 14136</strain>
    </source>
</reference>
<comment type="subcellular location">
    <subcellularLocation>
        <location evidence="1 6">Nucleus</location>
    </subcellularLocation>
</comment>
<keyword evidence="3 6" id="KW-0804">Transcription</keyword>
<evidence type="ECO:0000313" key="11">
    <source>
        <dbReference type="Proteomes" id="UP001214628"/>
    </source>
</evidence>
<dbReference type="Pfam" id="PF05645">
    <property type="entry name" value="RNA_pol_Rpc82"/>
    <property type="match status" value="1"/>
</dbReference>
<dbReference type="Pfam" id="PF22536">
    <property type="entry name" value="WHD_POLR3C"/>
    <property type="match status" value="1"/>
</dbReference>
<evidence type="ECO:0000259" key="9">
    <source>
        <dbReference type="Pfam" id="PF22536"/>
    </source>
</evidence>
<name>A0AAF0F5G0_9BASI</name>
<sequence length="524" mass="59221">MSQDVYYETNYDEILSRLKFGTYEAIATGWNDSIAEQIIHALLLHGQVLAGDLLDRIATQQEEGVTDQISTGATKPVENYRAMKVSSTLVRLLQDSYIRPSTAMQHVSRRDRELAHEAALRRSFKGIPTAKTLKEFKLKVAHLIDEEDSRESEAPDQATNDVRLGLKRKATTNPPQAKRSRKEYHVDGSAEPQDNSVMWDVDRSVWLRVNYDRFNVQIRNDMIVRAVSQKYNPTTGEVFRAALANDSPGTLRCELDDRSSPVSINTIVQSLPAGLKLQRGLDKRSLLDDRADSQPTAAELVADYIAILTGQDNISSSVQSTRFLAPFGTTTTTSASGAAKVPTSVTIEYGNILRSLQLQLVHDVVITRFGPMAGRIFKILLERGKLEEKHISKIGLLSMGETRDLCARMFAASLLSLQEVPKSNERNPQRTFFLWFVDFRKCKTWLSDHYCKTIGRLIQRRLFERSRKSLLLRKLERSDVKEDTDGLLTDWERESLAVLHTVLESLATVEVRVVLSNFLLDHFP</sequence>
<dbReference type="EMBL" id="CP118376">
    <property type="protein sequence ID" value="WFD43158.1"/>
    <property type="molecule type" value="Genomic_DNA"/>
</dbReference>
<evidence type="ECO:0000256" key="5">
    <source>
        <dbReference type="ARBA" id="ARBA00025127"/>
    </source>
</evidence>